<feature type="compositionally biased region" description="Low complexity" evidence="2">
    <location>
        <begin position="303"/>
        <end position="316"/>
    </location>
</feature>
<feature type="compositionally biased region" description="Polar residues" evidence="2">
    <location>
        <begin position="767"/>
        <end position="802"/>
    </location>
</feature>
<feature type="compositionally biased region" description="Polar residues" evidence="2">
    <location>
        <begin position="1379"/>
        <end position="1388"/>
    </location>
</feature>
<feature type="compositionally biased region" description="Low complexity" evidence="2">
    <location>
        <begin position="190"/>
        <end position="207"/>
    </location>
</feature>
<feature type="compositionally biased region" description="Low complexity" evidence="2">
    <location>
        <begin position="1493"/>
        <end position="1511"/>
    </location>
</feature>
<dbReference type="PANTHER" id="PTHR15672">
    <property type="entry name" value="CAMP-REGULATED PHOSPHOPROTEIN 21 RELATED R3H DOMAIN CONTAINING PROTEIN"/>
    <property type="match status" value="1"/>
</dbReference>
<feature type="compositionally biased region" description="Polar residues" evidence="2">
    <location>
        <begin position="1448"/>
        <end position="1458"/>
    </location>
</feature>
<dbReference type="InterPro" id="IPR036867">
    <property type="entry name" value="R3H_dom_sf"/>
</dbReference>
<feature type="compositionally biased region" description="Low complexity" evidence="2">
    <location>
        <begin position="1473"/>
        <end position="1484"/>
    </location>
</feature>
<evidence type="ECO:0000313" key="6">
    <source>
        <dbReference type="Proteomes" id="UP000183832"/>
    </source>
</evidence>
<dbReference type="Proteomes" id="UP000183832">
    <property type="component" value="Unassembled WGS sequence"/>
</dbReference>
<feature type="compositionally biased region" description="Polar residues" evidence="2">
    <location>
        <begin position="151"/>
        <end position="160"/>
    </location>
</feature>
<feature type="compositionally biased region" description="Polar residues" evidence="2">
    <location>
        <begin position="1036"/>
        <end position="1051"/>
    </location>
</feature>
<feature type="region of interest" description="Disordered" evidence="2">
    <location>
        <begin position="660"/>
        <end position="804"/>
    </location>
</feature>
<feature type="compositionally biased region" description="Polar residues" evidence="2">
    <location>
        <begin position="581"/>
        <end position="614"/>
    </location>
</feature>
<protein>
    <submittedName>
        <fullName evidence="5">CLUMA_CG009501, isoform B</fullName>
    </submittedName>
</protein>
<gene>
    <name evidence="5" type="primary">putative Protein encore</name>
    <name evidence="5" type="ORF">CLUMA_CG009501</name>
</gene>
<dbReference type="EMBL" id="CVRI01000043">
    <property type="protein sequence ID" value="CRK96066.1"/>
    <property type="molecule type" value="Genomic_DNA"/>
</dbReference>
<feature type="region of interest" description="Disordered" evidence="2">
    <location>
        <begin position="1648"/>
        <end position="1672"/>
    </location>
</feature>
<feature type="compositionally biased region" description="Low complexity" evidence="2">
    <location>
        <begin position="166"/>
        <end position="179"/>
    </location>
</feature>
<organism evidence="5 6">
    <name type="scientific">Clunio marinus</name>
    <dbReference type="NCBI Taxonomy" id="568069"/>
    <lineage>
        <taxon>Eukaryota</taxon>
        <taxon>Metazoa</taxon>
        <taxon>Ecdysozoa</taxon>
        <taxon>Arthropoda</taxon>
        <taxon>Hexapoda</taxon>
        <taxon>Insecta</taxon>
        <taxon>Pterygota</taxon>
        <taxon>Neoptera</taxon>
        <taxon>Endopterygota</taxon>
        <taxon>Diptera</taxon>
        <taxon>Nematocera</taxon>
        <taxon>Chironomoidea</taxon>
        <taxon>Chironomidae</taxon>
        <taxon>Clunio</taxon>
    </lineage>
</organism>
<feature type="domain" description="R3H" evidence="3">
    <location>
        <begin position="350"/>
        <end position="414"/>
    </location>
</feature>
<feature type="compositionally biased region" description="Low complexity" evidence="2">
    <location>
        <begin position="1389"/>
        <end position="1398"/>
    </location>
</feature>
<keyword evidence="6" id="KW-1185">Reference proteome</keyword>
<dbReference type="Pfam" id="PF01424">
    <property type="entry name" value="R3H"/>
    <property type="match status" value="1"/>
</dbReference>
<name>A0A1J1I8M3_9DIPT</name>
<dbReference type="STRING" id="568069.A0A1J1I8M3"/>
<dbReference type="InterPro" id="IPR001374">
    <property type="entry name" value="R3H_dom"/>
</dbReference>
<feature type="compositionally biased region" description="Low complexity" evidence="2">
    <location>
        <begin position="1423"/>
        <end position="1446"/>
    </location>
</feature>
<evidence type="ECO:0000313" key="5">
    <source>
        <dbReference type="EMBL" id="CRK96066.1"/>
    </source>
</evidence>
<dbReference type="InterPro" id="IPR051937">
    <property type="entry name" value="R3H_domain_containing"/>
</dbReference>
<feature type="region of interest" description="Disordered" evidence="2">
    <location>
        <begin position="295"/>
        <end position="323"/>
    </location>
</feature>
<dbReference type="GO" id="GO:0003676">
    <property type="term" value="F:nucleic acid binding"/>
    <property type="evidence" value="ECO:0007669"/>
    <property type="project" value="UniProtKB-UniRule"/>
</dbReference>
<evidence type="ECO:0000259" key="3">
    <source>
        <dbReference type="PROSITE" id="PS51061"/>
    </source>
</evidence>
<dbReference type="CDD" id="cd02642">
    <property type="entry name" value="R3H_encore_like"/>
    <property type="match status" value="1"/>
</dbReference>
<feature type="compositionally biased region" description="Polar residues" evidence="2">
    <location>
        <begin position="253"/>
        <end position="264"/>
    </location>
</feature>
<feature type="compositionally biased region" description="Polar residues" evidence="2">
    <location>
        <begin position="555"/>
        <end position="574"/>
    </location>
</feature>
<dbReference type="PROSITE" id="PS51673">
    <property type="entry name" value="SUZ"/>
    <property type="match status" value="1"/>
</dbReference>
<feature type="compositionally biased region" description="Polar residues" evidence="2">
    <location>
        <begin position="80"/>
        <end position="116"/>
    </location>
</feature>
<dbReference type="Gene3D" id="3.30.1370.50">
    <property type="entry name" value="R3H-like domain"/>
    <property type="match status" value="1"/>
</dbReference>
<feature type="region of interest" description="Disordered" evidence="2">
    <location>
        <begin position="530"/>
        <end position="627"/>
    </location>
</feature>
<feature type="compositionally biased region" description="Polar residues" evidence="2">
    <location>
        <begin position="1"/>
        <end position="27"/>
    </location>
</feature>
<feature type="compositionally biased region" description="Polar residues" evidence="2">
    <location>
        <begin position="705"/>
        <end position="715"/>
    </location>
</feature>
<feature type="compositionally biased region" description="Polar residues" evidence="2">
    <location>
        <begin position="46"/>
        <end position="66"/>
    </location>
</feature>
<dbReference type="PROSITE" id="PS51061">
    <property type="entry name" value="R3H"/>
    <property type="match status" value="1"/>
</dbReference>
<dbReference type="Pfam" id="PF12752">
    <property type="entry name" value="SUZ"/>
    <property type="match status" value="1"/>
</dbReference>
<accession>A0A1J1I8M3</accession>
<feature type="compositionally biased region" description="Low complexity" evidence="2">
    <location>
        <begin position="265"/>
        <end position="277"/>
    </location>
</feature>
<proteinExistence type="predicted"/>
<feature type="domain" description="SUZ" evidence="4">
    <location>
        <begin position="415"/>
        <end position="487"/>
    </location>
</feature>
<dbReference type="SMART" id="SM00393">
    <property type="entry name" value="R3H"/>
    <property type="match status" value="1"/>
</dbReference>
<reference evidence="5 6" key="1">
    <citation type="submission" date="2015-04" db="EMBL/GenBank/DDBJ databases">
        <authorList>
            <person name="Syromyatnikov M.Y."/>
            <person name="Popov V.N."/>
        </authorList>
    </citation>
    <scope>NUCLEOTIDE SEQUENCE [LARGE SCALE GENOMIC DNA]</scope>
</reference>
<feature type="compositionally biased region" description="Polar residues" evidence="2">
    <location>
        <begin position="1299"/>
        <end position="1323"/>
    </location>
</feature>
<evidence type="ECO:0000256" key="2">
    <source>
        <dbReference type="SAM" id="MobiDB-lite"/>
    </source>
</evidence>
<dbReference type="PANTHER" id="PTHR15672:SF8">
    <property type="entry name" value="PROTEIN ENCORE"/>
    <property type="match status" value="1"/>
</dbReference>
<feature type="region of interest" description="Disordered" evidence="2">
    <location>
        <begin position="1281"/>
        <end position="1515"/>
    </location>
</feature>
<dbReference type="OrthoDB" id="278430at2759"/>
<feature type="compositionally biased region" description="Basic and acidic residues" evidence="2">
    <location>
        <begin position="28"/>
        <end position="43"/>
    </location>
</feature>
<feature type="compositionally biased region" description="Low complexity" evidence="2">
    <location>
        <begin position="1052"/>
        <end position="1081"/>
    </location>
</feature>
<sequence>MSSAVSSTNVPSTPILVTTPSNDTKPSFNDHKRDDSNDDDQRHLNKQNSNKTYTRGNSNKSKQLTRSHAMKESASPPRTPNSHSPNDMKSHSPTAPTLVTTSSENINLESPSSQLLTAPPTFILPQSESVGGKSQLDIEFPKLTPPKTKVGWSSSPPGSRNHNRKSVSSDTSSNNNSLSEDISESQINDKTSQQQQKTGSQIISTSTASNQSSHYSSDKKSPQQIDNECEQSSVASLEFNKQEERERVIISPSRAQCRSPNYHHQQQQQQNDNNNNNGSKSTTNSVVASYINVKGKPPLKNMGSSSSCEGGNTSSGFISRDSSSEQFVDQNGIDLVQFFKETLNKNVKDRNMLMKIERDLTQLAVDQTGRTFIKFPPMSSYNRMLVHRTAAYFGMDHNFDSAQLCVIASITKETRLPDIRFKTLIRDTFSEEPRKSILKREAHSFEDYRQGGLLSVHRGILNRKAKSFEERDEEYDKVRRRIFRNREVFGGYESVDEQEWQWMQQERNDTGGDLSTKLKVPNRMIKVHASSMEGRYGERNPSVSKSHSFGGYGGPNNNTLMRDDSISSNKSTGSKIHKQDSSASTTWRLSPSSSGYKTQSLRSDSVTPSPTGYGSDTPEPPSQSPDRGVVWAVTDLASVPKGSLIIDPHTLQPILNQDGSLYHFDPSNPPTKAGRYGNSGNSRKKPDRQRSLNNAGKPNYRDSTDTNNINTSGTSESDKSVVLISNKPISKVNTSDFDDQTDTMPIEAPKPCENSDDTSTTKEVDSCESNSSQIDVKSQSSYLNTTEETSPKQKNQSTSPNLPLNEKVINEEEESVTPTSSIQAIEEIGNEDDAKKDDVISTSATATPPVQEIRYQSNPYVNTTNPAVTPTLSVMGYAPPPVPFSAPVDPAGTIYHTGPDGTLYVLSQPVMYSYAASTENEVANCWVPIFDQGALQSRDPNMTTVMPVSYQPTPASPYSGPTTLYQSPVVYSADQFPNQPAIAGQYPMSYPMGYATYPVNGAPYQNFWPQPMTYFLPQPTATPTPVLVPPGAPPTSIQSTPSVNSHNPSTNSGASGRRSSPPSAHNNNTNNNSNTTNSTSTPGLSSIHTTAVPLQTFPSSVPLSLATTDNNSGSGPQALYAIPPSVYPNVLPYGTQPAAGFYQPLPHHPPANTTIISSVIPHSNAHPTGLPSTPHTFQSNVGHVQGAEVLTHFPFNQPPQNMSINNVNMNSNVATTSTPQSAPSTPLSLTTVQPSFKNPPLFATPPIIATSTIPASVHIAHYDDSKKQHYSGSGYATKKYNNSGGILNTPTLPPPPNNSIVVKTQSSNGNQRQSIGSGYQSGMQGKKNVNYNGGNNINNNNNNNSSNNNNNNSTSSHTNSEDTNSLSNSNMSSNYNSNRVKNSSNRDQTSAGSSTVSSGGVGGGSGYQTKSTYVSKGHHQHQNNYSANNNGSNSNSPNSNDNSEGNKYVSQPQQQQHRGPSRPVPPSLDLKRNNNNNNTNVVTNSYHHHHQRSTPSTNSTESNNSPNSITSFDHSRNYHYSQYPSTSGGTHFYRGGSAGAISAISAGMQMNSNPNNTSGDGTSIQTCFPFNVHSQNTGASSTPLIDSCHHQLIGYNTNPMATGMYVKFGQAFTFANPMPNNRKSPSNDIRQPLAPLAGVYSTMNMVLPGGPRQMNPRSMHNNHNYKGNRTQR</sequence>
<keyword evidence="1" id="KW-0597">Phosphoprotein</keyword>
<evidence type="ECO:0000256" key="1">
    <source>
        <dbReference type="ARBA" id="ARBA00022553"/>
    </source>
</evidence>
<feature type="compositionally biased region" description="Polar residues" evidence="2">
    <location>
        <begin position="1655"/>
        <end position="1672"/>
    </location>
</feature>
<feature type="region of interest" description="Disordered" evidence="2">
    <location>
        <begin position="1025"/>
        <end position="1086"/>
    </location>
</feature>
<feature type="compositionally biased region" description="Polar residues" evidence="2">
    <location>
        <begin position="222"/>
        <end position="235"/>
    </location>
</feature>
<dbReference type="SUPFAM" id="SSF82708">
    <property type="entry name" value="R3H domain"/>
    <property type="match status" value="1"/>
</dbReference>
<feature type="region of interest" description="Disordered" evidence="2">
    <location>
        <begin position="1"/>
        <end position="283"/>
    </location>
</feature>
<evidence type="ECO:0000259" key="4">
    <source>
        <dbReference type="PROSITE" id="PS51673"/>
    </source>
</evidence>
<feature type="compositionally biased region" description="Low complexity" evidence="2">
    <location>
        <begin position="1328"/>
        <end position="1378"/>
    </location>
</feature>
<dbReference type="InterPro" id="IPR024771">
    <property type="entry name" value="SUZ"/>
</dbReference>